<dbReference type="GO" id="GO:0005886">
    <property type="term" value="C:plasma membrane"/>
    <property type="evidence" value="ECO:0007669"/>
    <property type="project" value="UniProtKB-SubCell"/>
</dbReference>
<evidence type="ECO:0000256" key="1">
    <source>
        <dbReference type="ARBA" id="ARBA00004651"/>
    </source>
</evidence>
<comment type="similarity">
    <text evidence="2">Belongs to the autoinducer-2 exporter (AI-2E) (TC 2.A.86) family.</text>
</comment>
<feature type="transmembrane region" description="Helical" evidence="8">
    <location>
        <begin position="323"/>
        <end position="345"/>
    </location>
</feature>
<name>A0A7Z0IIZ0_9MICO</name>
<accession>A0A7Z0IIZ0</accession>
<evidence type="ECO:0000256" key="2">
    <source>
        <dbReference type="ARBA" id="ARBA00009773"/>
    </source>
</evidence>
<feature type="transmembrane region" description="Helical" evidence="8">
    <location>
        <begin position="64"/>
        <end position="86"/>
    </location>
</feature>
<gene>
    <name evidence="9" type="ORF">BJY26_003265</name>
</gene>
<dbReference type="AlphaFoldDB" id="A0A7Z0IIZ0"/>
<evidence type="ECO:0000256" key="5">
    <source>
        <dbReference type="ARBA" id="ARBA00022692"/>
    </source>
</evidence>
<comment type="caution">
    <text evidence="9">The sequence shown here is derived from an EMBL/GenBank/DDBJ whole genome shotgun (WGS) entry which is preliminary data.</text>
</comment>
<keyword evidence="10" id="KW-1185">Reference proteome</keyword>
<dbReference type="PANTHER" id="PTHR21716">
    <property type="entry name" value="TRANSMEMBRANE PROTEIN"/>
    <property type="match status" value="1"/>
</dbReference>
<dbReference type="PANTHER" id="PTHR21716:SF53">
    <property type="entry name" value="PERMEASE PERM-RELATED"/>
    <property type="match status" value="1"/>
</dbReference>
<dbReference type="Pfam" id="PF01594">
    <property type="entry name" value="AI-2E_transport"/>
    <property type="match status" value="1"/>
</dbReference>
<feature type="transmembrane region" description="Helical" evidence="8">
    <location>
        <begin position="38"/>
        <end position="58"/>
    </location>
</feature>
<evidence type="ECO:0000256" key="7">
    <source>
        <dbReference type="ARBA" id="ARBA00023136"/>
    </source>
</evidence>
<evidence type="ECO:0000313" key="9">
    <source>
        <dbReference type="EMBL" id="NYI68959.1"/>
    </source>
</evidence>
<protein>
    <submittedName>
        <fullName evidence="9">Putative PurR-regulated permease PerM</fullName>
    </submittedName>
</protein>
<sequence length="376" mass="39789">MQGEESAVRNDPSVADPDVVPPPQLGQLGVPFNASNPLYFGFVGAIGVLLAIGLWHLVSQVSGVITLIVGALFIALGLEPIIAWLARHKIPRPLAIVLVDLILIGAVAAFISSIVPTIVQQSTALVNATPDYVNTIINSQFIQDMNAKFHLADKITGEVQEKLGDAKTISAVLGGVFGVGKAVVSGVFSVVTILVLTLYFQASLPVTKAWIYRLAPRSRRTRTRLIGDQITNNIGRYVSGQVIIASINGVCCYFMLLIVGVPFPAILAVVAALFGLIPLIGATIGAIIIVVVTLFQSWSTALVVLIYYVLYQQFENYVIQPRVMARAVSVSGSVAVIAALCGGALAGVLGALVAIPVAAAIILIIREVLIPRQDRL</sequence>
<evidence type="ECO:0000313" key="10">
    <source>
        <dbReference type="Proteomes" id="UP000539111"/>
    </source>
</evidence>
<reference evidence="9 10" key="1">
    <citation type="submission" date="2020-07" db="EMBL/GenBank/DDBJ databases">
        <title>Sequencing the genomes of 1000 actinobacteria strains.</title>
        <authorList>
            <person name="Klenk H.-P."/>
        </authorList>
    </citation>
    <scope>NUCLEOTIDE SEQUENCE [LARGE SCALE GENOMIC DNA]</scope>
    <source>
        <strain evidence="9 10">DSM 26341</strain>
    </source>
</reference>
<dbReference type="Proteomes" id="UP000539111">
    <property type="component" value="Unassembled WGS sequence"/>
</dbReference>
<feature type="transmembrane region" description="Helical" evidence="8">
    <location>
        <begin position="253"/>
        <end position="277"/>
    </location>
</feature>
<organism evidence="9 10">
    <name type="scientific">Spelaeicoccus albus</name>
    <dbReference type="NCBI Taxonomy" id="1280376"/>
    <lineage>
        <taxon>Bacteria</taxon>
        <taxon>Bacillati</taxon>
        <taxon>Actinomycetota</taxon>
        <taxon>Actinomycetes</taxon>
        <taxon>Micrococcales</taxon>
        <taxon>Brevibacteriaceae</taxon>
        <taxon>Spelaeicoccus</taxon>
    </lineage>
</organism>
<proteinExistence type="inferred from homology"/>
<dbReference type="InterPro" id="IPR002549">
    <property type="entry name" value="AI-2E-like"/>
</dbReference>
<evidence type="ECO:0000256" key="6">
    <source>
        <dbReference type="ARBA" id="ARBA00022989"/>
    </source>
</evidence>
<feature type="transmembrane region" description="Helical" evidence="8">
    <location>
        <begin position="283"/>
        <end position="311"/>
    </location>
</feature>
<keyword evidence="3" id="KW-0813">Transport</keyword>
<dbReference type="RefSeq" id="WP_179429229.1">
    <property type="nucleotide sequence ID" value="NZ_JACBZP010000001.1"/>
</dbReference>
<feature type="transmembrane region" description="Helical" evidence="8">
    <location>
        <begin position="93"/>
        <end position="115"/>
    </location>
</feature>
<keyword evidence="4" id="KW-1003">Cell membrane</keyword>
<evidence type="ECO:0000256" key="3">
    <source>
        <dbReference type="ARBA" id="ARBA00022448"/>
    </source>
</evidence>
<dbReference type="EMBL" id="JACBZP010000001">
    <property type="protein sequence ID" value="NYI68959.1"/>
    <property type="molecule type" value="Genomic_DNA"/>
</dbReference>
<evidence type="ECO:0000256" key="4">
    <source>
        <dbReference type="ARBA" id="ARBA00022475"/>
    </source>
</evidence>
<dbReference type="GO" id="GO:0055085">
    <property type="term" value="P:transmembrane transport"/>
    <property type="evidence" value="ECO:0007669"/>
    <property type="project" value="TreeGrafter"/>
</dbReference>
<evidence type="ECO:0000256" key="8">
    <source>
        <dbReference type="SAM" id="Phobius"/>
    </source>
</evidence>
<keyword evidence="6 8" id="KW-1133">Transmembrane helix</keyword>
<feature type="transmembrane region" description="Helical" evidence="8">
    <location>
        <begin position="182"/>
        <end position="200"/>
    </location>
</feature>
<comment type="subcellular location">
    <subcellularLocation>
        <location evidence="1">Cell membrane</location>
        <topology evidence="1">Multi-pass membrane protein</topology>
    </subcellularLocation>
</comment>
<feature type="transmembrane region" description="Helical" evidence="8">
    <location>
        <begin position="351"/>
        <end position="369"/>
    </location>
</feature>
<keyword evidence="7 8" id="KW-0472">Membrane</keyword>
<keyword evidence="5 8" id="KW-0812">Transmembrane</keyword>